<dbReference type="AlphaFoldDB" id="A0A2A5L2G9"/>
<evidence type="ECO:0000259" key="2">
    <source>
        <dbReference type="PROSITE" id="PS51099"/>
    </source>
</evidence>
<dbReference type="SUPFAM" id="SSF52794">
    <property type="entry name" value="PTS system IIB component-like"/>
    <property type="match status" value="1"/>
</dbReference>
<dbReference type="RefSeq" id="WP_005687595.1">
    <property type="nucleotide sequence ID" value="NZ_BSWG01000048.1"/>
</dbReference>
<accession>A0A2A5L2G9</accession>
<dbReference type="PROSITE" id="PS51099">
    <property type="entry name" value="PTS_EIIB_TYPE_2"/>
    <property type="match status" value="1"/>
</dbReference>
<protein>
    <submittedName>
        <fullName evidence="4">PTS galactitol transporter subunit IIB</fullName>
    </submittedName>
    <submittedName>
        <fullName evidence="3">PTS sugar transporter subunit IIB</fullName>
    </submittedName>
</protein>
<evidence type="ECO:0000256" key="1">
    <source>
        <dbReference type="ARBA" id="ARBA00022679"/>
    </source>
</evidence>
<keyword evidence="3" id="KW-0813">Transport</keyword>
<keyword evidence="3" id="KW-0762">Sugar transport</keyword>
<dbReference type="Gene3D" id="3.40.50.2300">
    <property type="match status" value="1"/>
</dbReference>
<organism evidence="3 6">
    <name type="scientific">Lacticaseibacillus rhamnosus</name>
    <name type="common">Lactobacillus rhamnosus</name>
    <dbReference type="NCBI Taxonomy" id="47715"/>
    <lineage>
        <taxon>Bacteria</taxon>
        <taxon>Bacillati</taxon>
        <taxon>Bacillota</taxon>
        <taxon>Bacilli</taxon>
        <taxon>Lactobacillales</taxon>
        <taxon>Lactobacillaceae</taxon>
        <taxon>Lacticaseibacillus</taxon>
    </lineage>
</organism>
<dbReference type="Proteomes" id="UP000542889">
    <property type="component" value="Unassembled WGS sequence"/>
</dbReference>
<gene>
    <name evidence="4" type="ORF">BWR10_01665</name>
    <name evidence="3" type="ORF">HWN39_11850</name>
</gene>
<reference evidence="3 6" key="2">
    <citation type="submission" date="2020-06" db="EMBL/GenBank/DDBJ databases">
        <title>Lactobacillus rhamnosus QC,genome.</title>
        <authorList>
            <person name="Yi H."/>
            <person name="Jin M."/>
        </authorList>
    </citation>
    <scope>NUCLEOTIDE SEQUENCE [LARGE SCALE GENOMIC DNA]</scope>
    <source>
        <strain evidence="3 6">QC</strain>
    </source>
</reference>
<reference evidence="4 5" key="1">
    <citation type="submission" date="2017-01" db="EMBL/GenBank/DDBJ databases">
        <title>In silico prediction, in vitro antibacterial spectrum and physicochemical properties of a putative bacteriocin produced by Lactobacillus rhamnosus strain L156.4.</title>
        <authorList>
            <person name="Silveira A.M."/>
            <person name="Monteiro A.S."/>
            <person name="Santos V.L."/>
            <person name="Nicoli J.R."/>
            <person name="Azevedo V."/>
            <person name="Soares S.C."/>
            <person name="Castro-Oliveira L."/>
            <person name="Dias-Souza M.V."/>
            <person name="Nardi R.M."/>
        </authorList>
    </citation>
    <scope>NUCLEOTIDE SEQUENCE [LARGE SCALE GENOMIC DNA]</scope>
    <source>
        <strain evidence="4 5">L156.4</strain>
    </source>
</reference>
<comment type="caution">
    <text evidence="3">The sequence shown here is derived from an EMBL/GenBank/DDBJ whole genome shotgun (WGS) entry which is preliminary data.</text>
</comment>
<dbReference type="EMBL" id="JABXWP010000021">
    <property type="protein sequence ID" value="NVO89166.1"/>
    <property type="molecule type" value="Genomic_DNA"/>
</dbReference>
<dbReference type="Pfam" id="PF02302">
    <property type="entry name" value="PTS_IIB"/>
    <property type="match status" value="1"/>
</dbReference>
<feature type="domain" description="PTS EIIB type-2" evidence="2">
    <location>
        <begin position="2"/>
        <end position="97"/>
    </location>
</feature>
<dbReference type="InterPro" id="IPR036095">
    <property type="entry name" value="PTS_EIIB-like_sf"/>
</dbReference>
<dbReference type="CDD" id="cd05566">
    <property type="entry name" value="PTS_IIB_galactitol"/>
    <property type="match status" value="1"/>
</dbReference>
<evidence type="ECO:0000313" key="5">
    <source>
        <dbReference type="Proteomes" id="UP000189067"/>
    </source>
</evidence>
<dbReference type="InterPro" id="IPR003501">
    <property type="entry name" value="PTS_EIIB_2/3"/>
</dbReference>
<dbReference type="InterPro" id="IPR013011">
    <property type="entry name" value="PTS_EIIB_2"/>
</dbReference>
<evidence type="ECO:0000313" key="6">
    <source>
        <dbReference type="Proteomes" id="UP000542889"/>
    </source>
</evidence>
<evidence type="ECO:0000313" key="4">
    <source>
        <dbReference type="EMBL" id="ONN75810.1"/>
    </source>
</evidence>
<dbReference type="EMBL" id="MTJY01000010">
    <property type="protein sequence ID" value="ONN75810.1"/>
    <property type="molecule type" value="Genomic_DNA"/>
</dbReference>
<sequence length="99" mass="10576">MKKIIVACGSGIATSTVARNALEEKLKAKGIDMTQVSMDQTSIPQLRSKADQFDLAVTTGKFTEDIGVPVLNGLPFLTGVGEDELVQKVIDVLGLESRK</sequence>
<dbReference type="Proteomes" id="UP000189067">
    <property type="component" value="Unassembled WGS sequence"/>
</dbReference>
<accession>A0A0J6X1I0</accession>
<proteinExistence type="predicted"/>
<dbReference type="GO" id="GO:0008982">
    <property type="term" value="F:protein-N(PI)-phosphohistidine-sugar phosphotransferase activity"/>
    <property type="evidence" value="ECO:0007669"/>
    <property type="project" value="InterPro"/>
</dbReference>
<name>A0A2A5L2G9_LACRH</name>
<evidence type="ECO:0000313" key="3">
    <source>
        <dbReference type="EMBL" id="NVO89166.1"/>
    </source>
</evidence>
<dbReference type="GO" id="GO:0009401">
    <property type="term" value="P:phosphoenolpyruvate-dependent sugar phosphotransferase system"/>
    <property type="evidence" value="ECO:0007669"/>
    <property type="project" value="InterPro"/>
</dbReference>
<keyword evidence="1" id="KW-0808">Transferase</keyword>